<keyword evidence="3" id="KW-1185">Reference proteome</keyword>
<comment type="caution">
    <text evidence="2">The sequence shown here is derived from an EMBL/GenBank/DDBJ whole genome shotgun (WGS) entry which is preliminary data.</text>
</comment>
<organism evidence="2 3">
    <name type="scientific">Cryomyces antarcticus</name>
    <dbReference type="NCBI Taxonomy" id="329879"/>
    <lineage>
        <taxon>Eukaryota</taxon>
        <taxon>Fungi</taxon>
        <taxon>Dikarya</taxon>
        <taxon>Ascomycota</taxon>
        <taxon>Pezizomycotina</taxon>
        <taxon>Dothideomycetes</taxon>
        <taxon>Dothideomycetes incertae sedis</taxon>
        <taxon>Cryomyces</taxon>
    </lineage>
</organism>
<reference evidence="2 3" key="1">
    <citation type="submission" date="2023-08" db="EMBL/GenBank/DDBJ databases">
        <title>Black Yeasts Isolated from many extreme environments.</title>
        <authorList>
            <person name="Coleine C."/>
            <person name="Stajich J.E."/>
            <person name="Selbmann L."/>
        </authorList>
    </citation>
    <scope>NUCLEOTIDE SEQUENCE [LARGE SCALE GENOMIC DNA]</scope>
    <source>
        <strain evidence="2 3">CCFEE 536</strain>
    </source>
</reference>
<dbReference type="Proteomes" id="UP001357485">
    <property type="component" value="Unassembled WGS sequence"/>
</dbReference>
<feature type="non-terminal residue" evidence="2">
    <location>
        <position position="187"/>
    </location>
</feature>
<sequence length="187" mass="20121">VEPTTVTGWLLDTLLANLYGTNNCVFPAAVLLHTSSWIGKALVGRVRWGNPLVVKERAVLLGEDRTAADALISKYRAETVVNVRKAWKEVELIEREFYGDKSFFRWLDTGATDADRAAIAPEDNADPLEEDEEDLIRMIPEPTTAVEDGFEDQGGCAVSAAAIAGTTKASTRPTGLPSSGTAARLGS</sequence>
<name>A0ABR0KQG4_9PEZI</name>
<evidence type="ECO:0000313" key="3">
    <source>
        <dbReference type="Proteomes" id="UP001357485"/>
    </source>
</evidence>
<dbReference type="EMBL" id="JAVRRA010025772">
    <property type="protein sequence ID" value="KAK5107493.1"/>
    <property type="molecule type" value="Genomic_DNA"/>
</dbReference>
<protein>
    <submittedName>
        <fullName evidence="2">Uncharacterized protein</fullName>
    </submittedName>
</protein>
<feature type="compositionally biased region" description="Polar residues" evidence="1">
    <location>
        <begin position="167"/>
        <end position="181"/>
    </location>
</feature>
<gene>
    <name evidence="2" type="ORF">LTR16_006289</name>
</gene>
<evidence type="ECO:0000256" key="1">
    <source>
        <dbReference type="SAM" id="MobiDB-lite"/>
    </source>
</evidence>
<accession>A0ABR0KQG4</accession>
<feature type="region of interest" description="Disordered" evidence="1">
    <location>
        <begin position="167"/>
        <end position="187"/>
    </location>
</feature>
<evidence type="ECO:0000313" key="2">
    <source>
        <dbReference type="EMBL" id="KAK5107493.1"/>
    </source>
</evidence>
<proteinExistence type="predicted"/>
<feature type="non-terminal residue" evidence="2">
    <location>
        <position position="1"/>
    </location>
</feature>